<dbReference type="InterPro" id="IPR036188">
    <property type="entry name" value="FAD/NAD-bd_sf"/>
</dbReference>
<evidence type="ECO:0008006" key="3">
    <source>
        <dbReference type="Google" id="ProtNLM"/>
    </source>
</evidence>
<evidence type="ECO:0000313" key="2">
    <source>
        <dbReference type="Proteomes" id="UP000241912"/>
    </source>
</evidence>
<proteinExistence type="predicted"/>
<name>A0A2P7NYM9_9PROT</name>
<dbReference type="Proteomes" id="UP000241912">
    <property type="component" value="Unassembled WGS sequence"/>
</dbReference>
<reference evidence="1 2" key="1">
    <citation type="submission" date="2018-03" db="EMBL/GenBank/DDBJ databases">
        <title>Draft genome of Nitrosomonas supralitoralis APG5.</title>
        <authorList>
            <person name="Urakawa H."/>
            <person name="Lopez J.V."/>
        </authorList>
    </citation>
    <scope>NUCLEOTIDE SEQUENCE [LARGE SCALE GENOMIC DNA]</scope>
    <source>
        <strain evidence="1 2">APG5</strain>
    </source>
</reference>
<protein>
    <recommendedName>
        <fullName evidence="3">Selenide, water dikinase</fullName>
    </recommendedName>
</protein>
<dbReference type="EMBL" id="PXXU01000004">
    <property type="protein sequence ID" value="PSJ18576.1"/>
    <property type="molecule type" value="Genomic_DNA"/>
</dbReference>
<accession>A0A2P7NYM9</accession>
<sequence length="74" mass="8053">MIGLTQKNNELLLIGGGHSHIIAIKRLAMNPLTDARVTLISSDEMTSYSGMLPGLIAGHYAFEDCHIGLRMLCQ</sequence>
<keyword evidence="2" id="KW-1185">Reference proteome</keyword>
<dbReference type="AlphaFoldDB" id="A0A2P7NYM9"/>
<dbReference type="SUPFAM" id="SSF51905">
    <property type="entry name" value="FAD/NAD(P)-binding domain"/>
    <property type="match status" value="1"/>
</dbReference>
<comment type="caution">
    <text evidence="1">The sequence shown here is derived from an EMBL/GenBank/DDBJ whole genome shotgun (WGS) entry which is preliminary data.</text>
</comment>
<dbReference type="RefSeq" id="WP_106705609.1">
    <property type="nucleotide sequence ID" value="NZ_PXXU01000004.1"/>
</dbReference>
<dbReference type="OrthoDB" id="9767928at2"/>
<gene>
    <name evidence="1" type="ORF">C7H79_01925</name>
</gene>
<organism evidence="1 2">
    <name type="scientific">Nitrosomonas supralitoralis</name>
    <dbReference type="NCBI Taxonomy" id="2116706"/>
    <lineage>
        <taxon>Bacteria</taxon>
        <taxon>Pseudomonadati</taxon>
        <taxon>Pseudomonadota</taxon>
        <taxon>Betaproteobacteria</taxon>
        <taxon>Nitrosomonadales</taxon>
        <taxon>Nitrosomonadaceae</taxon>
        <taxon>Nitrosomonas</taxon>
    </lineage>
</organism>
<evidence type="ECO:0000313" key="1">
    <source>
        <dbReference type="EMBL" id="PSJ18576.1"/>
    </source>
</evidence>
<dbReference type="Gene3D" id="3.50.50.100">
    <property type="match status" value="1"/>
</dbReference>